<dbReference type="PANTHER" id="PTHR19446">
    <property type="entry name" value="REVERSE TRANSCRIPTASES"/>
    <property type="match status" value="1"/>
</dbReference>
<gene>
    <name evidence="2" type="ORF">ODALV1_LOCUS18519</name>
</gene>
<sequence length="264" mass="30298">MKKMRVRKSHNPDNLVPLRVMKNLGTVFTKLLLTLFSSILSGGAVPTAFKRANVMPLYKGKGSKLMSNNYRPISLLNDYCKLFEMFLSERIKARVRDKLCDKQHAYRENRSCNTALRVFTNFIYDEIDKPRTKVGAIFIDFTKAFDSISHSKLINKLNNEFELEPYLVRILQDNMSGRVFSINNLGNRLYTMERGICQGSANGPLTFSLYINDIRKIITAAYLLYADDIVIYASGDNFKDIKDTLVADLERIQQWCSDNSMSIN</sequence>
<keyword evidence="3" id="KW-1185">Reference proteome</keyword>
<dbReference type="EMBL" id="CAXLJM020000059">
    <property type="protein sequence ID" value="CAL8119367.1"/>
    <property type="molecule type" value="Genomic_DNA"/>
</dbReference>
<dbReference type="Proteomes" id="UP001642540">
    <property type="component" value="Unassembled WGS sequence"/>
</dbReference>
<proteinExistence type="predicted"/>
<reference evidence="2 3" key="1">
    <citation type="submission" date="2024-08" db="EMBL/GenBank/DDBJ databases">
        <authorList>
            <person name="Cucini C."/>
            <person name="Frati F."/>
        </authorList>
    </citation>
    <scope>NUCLEOTIDE SEQUENCE [LARGE SCALE GENOMIC DNA]</scope>
</reference>
<accession>A0ABP1R8U9</accession>
<protein>
    <recommendedName>
        <fullName evidence="1">Reverse transcriptase domain-containing protein</fullName>
    </recommendedName>
</protein>
<dbReference type="InterPro" id="IPR043502">
    <property type="entry name" value="DNA/RNA_pol_sf"/>
</dbReference>
<comment type="caution">
    <text evidence="2">The sequence shown here is derived from an EMBL/GenBank/DDBJ whole genome shotgun (WGS) entry which is preliminary data.</text>
</comment>
<dbReference type="InterPro" id="IPR000477">
    <property type="entry name" value="RT_dom"/>
</dbReference>
<dbReference type="CDD" id="cd01650">
    <property type="entry name" value="RT_nLTR_like"/>
    <property type="match status" value="1"/>
</dbReference>
<organism evidence="2 3">
    <name type="scientific">Orchesella dallaii</name>
    <dbReference type="NCBI Taxonomy" id="48710"/>
    <lineage>
        <taxon>Eukaryota</taxon>
        <taxon>Metazoa</taxon>
        <taxon>Ecdysozoa</taxon>
        <taxon>Arthropoda</taxon>
        <taxon>Hexapoda</taxon>
        <taxon>Collembola</taxon>
        <taxon>Entomobryomorpha</taxon>
        <taxon>Entomobryoidea</taxon>
        <taxon>Orchesellidae</taxon>
        <taxon>Orchesellinae</taxon>
        <taxon>Orchesella</taxon>
    </lineage>
</organism>
<evidence type="ECO:0000313" key="3">
    <source>
        <dbReference type="Proteomes" id="UP001642540"/>
    </source>
</evidence>
<name>A0ABP1R8U9_9HEXA</name>
<dbReference type="SUPFAM" id="SSF56672">
    <property type="entry name" value="DNA/RNA polymerases"/>
    <property type="match status" value="1"/>
</dbReference>
<feature type="domain" description="Reverse transcriptase" evidence="1">
    <location>
        <begin position="38"/>
        <end position="264"/>
    </location>
</feature>
<dbReference type="Pfam" id="PF00078">
    <property type="entry name" value="RVT_1"/>
    <property type="match status" value="1"/>
</dbReference>
<evidence type="ECO:0000259" key="1">
    <source>
        <dbReference type="PROSITE" id="PS50878"/>
    </source>
</evidence>
<evidence type="ECO:0000313" key="2">
    <source>
        <dbReference type="EMBL" id="CAL8119367.1"/>
    </source>
</evidence>
<dbReference type="PROSITE" id="PS50878">
    <property type="entry name" value="RT_POL"/>
    <property type="match status" value="1"/>
</dbReference>